<gene>
    <name evidence="9" type="ORF">ACFO4R_05760</name>
</gene>
<keyword evidence="5" id="KW-0472">Membrane</keyword>
<feature type="active site" description="O-(5'-phospho-DNA)-tyrosine intermediate" evidence="7">
    <location>
        <position position="132"/>
    </location>
</feature>
<dbReference type="Gene3D" id="1.10.268.10">
    <property type="entry name" value="Topoisomerase, domain 3"/>
    <property type="match status" value="1"/>
</dbReference>
<evidence type="ECO:0000256" key="3">
    <source>
        <dbReference type="ARBA" id="ARBA00023029"/>
    </source>
</evidence>
<dbReference type="InterPro" id="IPR013757">
    <property type="entry name" value="Topo_IIA_A_a_sf"/>
</dbReference>
<protein>
    <submittedName>
        <fullName evidence="9">DNA gyrase subunit A</fullName>
    </submittedName>
</protein>
<dbReference type="Gene3D" id="2.120.10.90">
    <property type="entry name" value="DNA gyrase/topoisomerase IV, subunit A, C-terminal"/>
    <property type="match status" value="1"/>
</dbReference>
<feature type="domain" description="Topo IIA-type catalytic" evidence="8">
    <location>
        <begin position="43"/>
        <end position="504"/>
    </location>
</feature>
<proteinExistence type="predicted"/>
<keyword evidence="2" id="KW-1003">Cell membrane</keyword>
<comment type="caution">
    <text evidence="9">The sequence shown here is derived from an EMBL/GenBank/DDBJ whole genome shotgun (WGS) entry which is preliminary data.</text>
</comment>
<dbReference type="Pfam" id="PF00521">
    <property type="entry name" value="DNA_topoisoIV"/>
    <property type="match status" value="1"/>
</dbReference>
<keyword evidence="3 7" id="KW-0799">Topoisomerase</keyword>
<evidence type="ECO:0000256" key="6">
    <source>
        <dbReference type="ARBA" id="ARBA00023235"/>
    </source>
</evidence>
<dbReference type="SUPFAM" id="SSF101904">
    <property type="entry name" value="GyrA/ParC C-terminal domain-like"/>
    <property type="match status" value="1"/>
</dbReference>
<keyword evidence="10" id="KW-1185">Reference proteome</keyword>
<evidence type="ECO:0000313" key="10">
    <source>
        <dbReference type="Proteomes" id="UP001595916"/>
    </source>
</evidence>
<dbReference type="SUPFAM" id="SSF56719">
    <property type="entry name" value="Type II DNA topoisomerase"/>
    <property type="match status" value="1"/>
</dbReference>
<accession>A0ABV9QLD6</accession>
<dbReference type="InterPro" id="IPR035516">
    <property type="entry name" value="Gyrase/topoIV_suA_C"/>
</dbReference>
<dbReference type="InterPro" id="IPR002205">
    <property type="entry name" value="Topo_IIA_dom_A"/>
</dbReference>
<comment type="catalytic activity">
    <reaction evidence="1 7">
        <text>ATP-dependent breakage, passage and rejoining of double-stranded DNA.</text>
        <dbReference type="EC" id="5.6.2.2"/>
    </reaction>
</comment>
<evidence type="ECO:0000256" key="4">
    <source>
        <dbReference type="ARBA" id="ARBA00023125"/>
    </source>
</evidence>
<dbReference type="RefSeq" id="WP_379788095.1">
    <property type="nucleotide sequence ID" value="NZ_JBHSHL010000020.1"/>
</dbReference>
<dbReference type="InterPro" id="IPR013758">
    <property type="entry name" value="Topo_IIA_A/C_ab"/>
</dbReference>
<dbReference type="Gene3D" id="3.30.1360.40">
    <property type="match status" value="1"/>
</dbReference>
<keyword evidence="4 7" id="KW-0238">DNA-binding</keyword>
<dbReference type="SMART" id="SM00434">
    <property type="entry name" value="TOP4c"/>
    <property type="match status" value="1"/>
</dbReference>
<reference evidence="10" key="1">
    <citation type="journal article" date="2019" name="Int. J. Syst. Evol. Microbiol.">
        <title>The Global Catalogue of Microorganisms (GCM) 10K type strain sequencing project: providing services to taxonomists for standard genome sequencing and annotation.</title>
        <authorList>
            <consortium name="The Broad Institute Genomics Platform"/>
            <consortium name="The Broad Institute Genome Sequencing Center for Infectious Disease"/>
            <person name="Wu L."/>
            <person name="Ma J."/>
        </authorList>
    </citation>
    <scope>NUCLEOTIDE SEQUENCE [LARGE SCALE GENOMIC DNA]</scope>
    <source>
        <strain evidence="10">CCUG 46385</strain>
    </source>
</reference>
<dbReference type="PANTHER" id="PTHR43493">
    <property type="entry name" value="DNA GYRASE/TOPOISOMERASE SUBUNIT A"/>
    <property type="match status" value="1"/>
</dbReference>
<name>A0ABV9QLD6_9FIRM</name>
<keyword evidence="6 7" id="KW-0413">Isomerase</keyword>
<sequence length="739" mass="85549">MPRKTKREVKKEYVEKKAETEDIVDTLKENYMPYAMSVIVSRAIPQIDGFKPSHRKLLYTMYKMGLIKGNRKKSATIVGETMKLNPHSDMAIYETMVKLARGNESLLHPYVDSKGNFGKQSSRDMQFAAPRYTEAKLMPLCNELFSEIDMDTVDLVDNYDSTMKEPTLLPTTFPNILVKSNKGIAVGMASSIPSFNLGEVCNYTVEKIKKKKVELFDFIPGPDFPSGGELLFDKKEMEEIYRTGRGSFKLRGRYRYLKKENLIEIYEIPYTATVESVIEKIIEMMKQGRLKEVVDIRDESDLGGLKIALDVRKTVDVEKTMAKLFRYTPLEDSYSCNFNVLCNHTPKVMGIDEILDEWISFRRTCILRKTAYQIDKKLHRLFLLRGLEKILLDIDAAIRIIRDTEKEKDVLKNLMENFGIDEVQGEYILEIKLRNLNKEYILNKIEETQTLEKEVSDLKELYTDEALQDKLMIKELKRVGKQYAQERKTEISKKEEVIVHVEDTKIESYPVTVFLTEHGYLKKIPDTSLRAYSEQKLKDDDRMFMSLEASNDDTLLLLSDKHKMYQLRISDMEDTKASAFGVFLQNYLELSADEHIIYMQHPKDYRGHFVFVFENGKFAKIPLSSYQTKGYRKKLVGAYSDKSPLVEALFMEEEEEILIKTALDKVLLVPMQNINPILNRGSQGIQVARLSKKDRVVSARLADEEDKENFSFARTKKIPIAPKAMRNDVQTQISFTEKL</sequence>
<evidence type="ECO:0000256" key="7">
    <source>
        <dbReference type="PROSITE-ProRule" id="PRU01384"/>
    </source>
</evidence>
<dbReference type="InterPro" id="IPR050220">
    <property type="entry name" value="Type_II_DNA_Topoisomerases"/>
</dbReference>
<evidence type="ECO:0000259" key="8">
    <source>
        <dbReference type="PROSITE" id="PS52040"/>
    </source>
</evidence>
<evidence type="ECO:0000256" key="2">
    <source>
        <dbReference type="ARBA" id="ARBA00022475"/>
    </source>
</evidence>
<evidence type="ECO:0000313" key="9">
    <source>
        <dbReference type="EMBL" id="MFC4804585.1"/>
    </source>
</evidence>
<dbReference type="InterPro" id="IPR013760">
    <property type="entry name" value="Topo_IIA-like_dom_sf"/>
</dbReference>
<dbReference type="Gene3D" id="3.90.199.10">
    <property type="entry name" value="Topoisomerase II, domain 5"/>
    <property type="match status" value="1"/>
</dbReference>
<evidence type="ECO:0000256" key="5">
    <source>
        <dbReference type="ARBA" id="ARBA00023136"/>
    </source>
</evidence>
<evidence type="ECO:0000256" key="1">
    <source>
        <dbReference type="ARBA" id="ARBA00000185"/>
    </source>
</evidence>
<organism evidence="9 10">
    <name type="scientific">Filifactor villosus</name>
    <dbReference type="NCBI Taxonomy" id="29374"/>
    <lineage>
        <taxon>Bacteria</taxon>
        <taxon>Bacillati</taxon>
        <taxon>Bacillota</taxon>
        <taxon>Clostridia</taxon>
        <taxon>Peptostreptococcales</taxon>
        <taxon>Filifactoraceae</taxon>
        <taxon>Filifactor</taxon>
    </lineage>
</organism>
<dbReference type="PANTHER" id="PTHR43493:SF1">
    <property type="entry name" value="DNA TOPOISOMERASE 4 SUBUNIT A"/>
    <property type="match status" value="1"/>
</dbReference>
<dbReference type="Proteomes" id="UP001595916">
    <property type="component" value="Unassembled WGS sequence"/>
</dbReference>
<dbReference type="EMBL" id="JBHSHL010000020">
    <property type="protein sequence ID" value="MFC4804585.1"/>
    <property type="molecule type" value="Genomic_DNA"/>
</dbReference>
<dbReference type="PROSITE" id="PS52040">
    <property type="entry name" value="TOPO_IIA"/>
    <property type="match status" value="1"/>
</dbReference>